<dbReference type="EMBL" id="VTPC01067125">
    <property type="protein sequence ID" value="KAF2889408.1"/>
    <property type="molecule type" value="Genomic_DNA"/>
</dbReference>
<feature type="domain" description="PiggyBac transposable element-derived protein" evidence="1">
    <location>
        <begin position="168"/>
        <end position="246"/>
    </location>
</feature>
<dbReference type="OrthoDB" id="6764648at2759"/>
<accession>A0A8K0G8K8</accession>
<name>A0A8K0G8K8_IGNLU</name>
<protein>
    <recommendedName>
        <fullName evidence="1">PiggyBac transposable element-derived protein domain-containing protein</fullName>
    </recommendedName>
</protein>
<comment type="caution">
    <text evidence="2">The sequence shown here is derived from an EMBL/GenBank/DDBJ whole genome shotgun (WGS) entry which is preliminary data.</text>
</comment>
<proteinExistence type="predicted"/>
<feature type="non-terminal residue" evidence="2">
    <location>
        <position position="269"/>
    </location>
</feature>
<evidence type="ECO:0000313" key="2">
    <source>
        <dbReference type="EMBL" id="KAF2889408.1"/>
    </source>
</evidence>
<dbReference type="PANTHER" id="PTHR47272">
    <property type="entry name" value="DDE_TNP_1_7 DOMAIN-CONTAINING PROTEIN"/>
    <property type="match status" value="1"/>
</dbReference>
<dbReference type="PANTHER" id="PTHR47272:SF1">
    <property type="entry name" value="PIGGYBAC TRANSPOSABLE ELEMENT-DERIVED PROTEIN 3-LIKE"/>
    <property type="match status" value="1"/>
</dbReference>
<reference evidence="2" key="1">
    <citation type="submission" date="2019-08" db="EMBL/GenBank/DDBJ databases">
        <title>The genome of the North American firefly Photinus pyralis.</title>
        <authorList>
            <consortium name="Photinus pyralis genome working group"/>
            <person name="Fallon T.R."/>
            <person name="Sander Lower S.E."/>
            <person name="Weng J.-K."/>
        </authorList>
    </citation>
    <scope>NUCLEOTIDE SEQUENCE</scope>
    <source>
        <strain evidence="2">TRF0915ILg1</strain>
        <tissue evidence="2">Whole body</tissue>
    </source>
</reference>
<evidence type="ECO:0000259" key="1">
    <source>
        <dbReference type="Pfam" id="PF13843"/>
    </source>
</evidence>
<dbReference type="Pfam" id="PF13843">
    <property type="entry name" value="DDE_Tnp_1_7"/>
    <property type="match status" value="2"/>
</dbReference>
<dbReference type="InterPro" id="IPR029526">
    <property type="entry name" value="PGBD"/>
</dbReference>
<feature type="domain" description="PiggyBac transposable element-derived protein" evidence="1">
    <location>
        <begin position="120"/>
        <end position="164"/>
    </location>
</feature>
<sequence length="269" mass="30972">KVIFTLEDSDDEQSMENRNKEIILELPDGSDLETDYENEIQNSKLQNNLKDNDFDSEDEIPLAQLISNEINKSKKNYKWCENDSVYDPGTLPPFLGSEATNIQRNSPLEYFLSLFTEDTFRQNDTDKLRKVRPFLDRLEENFLAAAKPGEYQYIDEQIVPLNGRPGVSGYMNRFEVYQGASGGRAIISNFGACVDVVLRLGSDLAHKNHKLFFDNLVCSLPLIEKLKLRGISATGILRLNRLQNAKFSLKSDKDRNVRVEDLHLYYYWI</sequence>
<gene>
    <name evidence="2" type="ORF">ILUMI_16765</name>
</gene>
<dbReference type="AlphaFoldDB" id="A0A8K0G8K8"/>
<keyword evidence="3" id="KW-1185">Reference proteome</keyword>
<evidence type="ECO:0000313" key="3">
    <source>
        <dbReference type="Proteomes" id="UP000801492"/>
    </source>
</evidence>
<organism evidence="2 3">
    <name type="scientific">Ignelater luminosus</name>
    <name type="common">Cucubano</name>
    <name type="synonym">Pyrophorus luminosus</name>
    <dbReference type="NCBI Taxonomy" id="2038154"/>
    <lineage>
        <taxon>Eukaryota</taxon>
        <taxon>Metazoa</taxon>
        <taxon>Ecdysozoa</taxon>
        <taxon>Arthropoda</taxon>
        <taxon>Hexapoda</taxon>
        <taxon>Insecta</taxon>
        <taxon>Pterygota</taxon>
        <taxon>Neoptera</taxon>
        <taxon>Endopterygota</taxon>
        <taxon>Coleoptera</taxon>
        <taxon>Polyphaga</taxon>
        <taxon>Elateriformia</taxon>
        <taxon>Elateroidea</taxon>
        <taxon>Elateridae</taxon>
        <taxon>Agrypninae</taxon>
        <taxon>Pyrophorini</taxon>
        <taxon>Ignelater</taxon>
    </lineage>
</organism>
<dbReference type="Proteomes" id="UP000801492">
    <property type="component" value="Unassembled WGS sequence"/>
</dbReference>